<dbReference type="PANTHER" id="PTHR32182:SF25">
    <property type="entry name" value="SLR1056 PROTEIN"/>
    <property type="match status" value="1"/>
</dbReference>
<dbReference type="EMBL" id="JBEPMM010000030">
    <property type="protein sequence ID" value="MET3695508.1"/>
    <property type="molecule type" value="Genomic_DNA"/>
</dbReference>
<dbReference type="SUPFAM" id="SSF52540">
    <property type="entry name" value="P-loop containing nucleoside triphosphate hydrolases"/>
    <property type="match status" value="1"/>
</dbReference>
<feature type="domain" description="ATPase AAA-type core" evidence="1">
    <location>
        <begin position="281"/>
        <end position="351"/>
    </location>
</feature>
<accession>A0ABV2LCC9</accession>
<dbReference type="PIRSF" id="PIRSF029347">
    <property type="entry name" value="RecF"/>
    <property type="match status" value="1"/>
</dbReference>
<evidence type="ECO:0000313" key="2">
    <source>
        <dbReference type="EMBL" id="MET3695508.1"/>
    </source>
</evidence>
<proteinExistence type="predicted"/>
<evidence type="ECO:0000259" key="1">
    <source>
        <dbReference type="Pfam" id="PF13304"/>
    </source>
</evidence>
<comment type="caution">
    <text evidence="2">The sequence shown here is derived from an EMBL/GenBank/DDBJ whole genome shotgun (WGS) entry which is preliminary data.</text>
</comment>
<dbReference type="InterPro" id="IPR003959">
    <property type="entry name" value="ATPase_AAA_core"/>
</dbReference>
<dbReference type="InterPro" id="IPR014555">
    <property type="entry name" value="RecF-like"/>
</dbReference>
<dbReference type="RefSeq" id="WP_238277864.1">
    <property type="nucleotide sequence ID" value="NZ_BPQL01000025.1"/>
</dbReference>
<evidence type="ECO:0000313" key="3">
    <source>
        <dbReference type="Proteomes" id="UP001549145"/>
    </source>
</evidence>
<reference evidence="2 3" key="1">
    <citation type="submission" date="2024-06" db="EMBL/GenBank/DDBJ databases">
        <title>Genomic Encyclopedia of Type Strains, Phase IV (KMG-IV): sequencing the most valuable type-strain genomes for metagenomic binning, comparative biology and taxonomic classification.</title>
        <authorList>
            <person name="Goeker M."/>
        </authorList>
    </citation>
    <scope>NUCLEOTIDE SEQUENCE [LARGE SCALE GENOMIC DNA]</scope>
    <source>
        <strain evidence="2 3">DSM 21331</strain>
    </source>
</reference>
<dbReference type="Gene3D" id="3.40.50.300">
    <property type="entry name" value="P-loop containing nucleotide triphosphate hydrolases"/>
    <property type="match status" value="2"/>
</dbReference>
<protein>
    <submittedName>
        <fullName evidence="2">ATPase</fullName>
    </submittedName>
</protein>
<dbReference type="InterPro" id="IPR027417">
    <property type="entry name" value="P-loop_NTPase"/>
</dbReference>
<dbReference type="Pfam" id="PF13304">
    <property type="entry name" value="AAA_21"/>
    <property type="match status" value="1"/>
</dbReference>
<keyword evidence="3" id="KW-1185">Reference proteome</keyword>
<gene>
    <name evidence="2" type="ORF">ABID43_005077</name>
</gene>
<sequence>MLTVRGVSASGYRSLRSIRFPVDVLSVFIGANGVGKTNLYRALELLQSAAAGTLTRDLAMEGGMDSALWAGKRKLGDKACITLSAELFDPEGGSVPLTYEVEIGLVQQYVTDQGHRVAMGAAFVQEAQIKREALLQSTGRRPVTLLDRVGAKGFARGLDGRKQELAAGLLATETALSALKDAAAFPELDLVRRTLLGWRFHHDFRTDKDSALRRPCLAVTTPTLSSDAGDLAAVFATLAHIRQDTADLEDAVADAFPGARLVIPEPDRFARFGIIFPDYPKRVFEAAELSDGTLRYLALAGALLAYRLPPFIALNEPETSLHPDLIEPLARMIAKASERTQVWLVTHSERLADALGREHHSRCHRVVKRDGATWIDGLKLFGAFEDED</sequence>
<organism evidence="2 3">
    <name type="scientific">Methylobacterium goesingense</name>
    <dbReference type="NCBI Taxonomy" id="243690"/>
    <lineage>
        <taxon>Bacteria</taxon>
        <taxon>Pseudomonadati</taxon>
        <taxon>Pseudomonadota</taxon>
        <taxon>Alphaproteobacteria</taxon>
        <taxon>Hyphomicrobiales</taxon>
        <taxon>Methylobacteriaceae</taxon>
        <taxon>Methylobacterium</taxon>
    </lineage>
</organism>
<dbReference type="PANTHER" id="PTHR32182">
    <property type="entry name" value="DNA REPLICATION AND REPAIR PROTEIN RECF"/>
    <property type="match status" value="1"/>
</dbReference>
<name>A0ABV2LCC9_9HYPH</name>
<dbReference type="Proteomes" id="UP001549145">
    <property type="component" value="Unassembled WGS sequence"/>
</dbReference>